<comment type="caution">
    <text evidence="6">The sequence shown here is derived from an EMBL/GenBank/DDBJ whole genome shotgun (WGS) entry which is preliminary data.</text>
</comment>
<dbReference type="SUPFAM" id="SSF53822">
    <property type="entry name" value="Periplasmic binding protein-like I"/>
    <property type="match status" value="1"/>
</dbReference>
<keyword evidence="3 6" id="KW-0238">DNA-binding</keyword>
<evidence type="ECO:0000256" key="2">
    <source>
        <dbReference type="ARBA" id="ARBA00023015"/>
    </source>
</evidence>
<dbReference type="InterPro" id="IPR010982">
    <property type="entry name" value="Lambda_DNA-bd_dom_sf"/>
</dbReference>
<dbReference type="GO" id="GO:0003700">
    <property type="term" value="F:DNA-binding transcription factor activity"/>
    <property type="evidence" value="ECO:0007669"/>
    <property type="project" value="TreeGrafter"/>
</dbReference>
<name>A0A2T4MH28_9STAP</name>
<accession>A0A2T4MH28</accession>
<dbReference type="PANTHER" id="PTHR30146">
    <property type="entry name" value="LACI-RELATED TRANSCRIPTIONAL REPRESSOR"/>
    <property type="match status" value="1"/>
</dbReference>
<feature type="domain" description="HTH lacI-type" evidence="5">
    <location>
        <begin position="2"/>
        <end position="56"/>
    </location>
</feature>
<dbReference type="InterPro" id="IPR000843">
    <property type="entry name" value="HTH_LacI"/>
</dbReference>
<dbReference type="PROSITE" id="PS00356">
    <property type="entry name" value="HTH_LACI_1"/>
    <property type="match status" value="1"/>
</dbReference>
<sequence>MATIKEVAQHAKVSVATVSRAINGNGYVKRETRDKIDAAIKKLNYQPNEVARTLNMKKSKVLGLLLPDMSNPFFTIVARGVEDKAMERGYYIMIGNGAMDETKELNYLSMFQMNQCSGMIASQLSTAKAFQTLQAFQTPYILIDRVTEGDACIEADHTKGGTLQANTILRGHASNVLLLHQDLTFTSFCARFTAAQDVLQQANVHVETEDEAVLDVEKFEYYIRDRRIDSVICSNDVMAFKVMKWLHSLGKVVPDDVQVIGYDDIPFAEMFVPSLTTVRQPAYELGQRAAEQLIDQLEGRTSKLASKLDVTVIHRQSTRRSQK</sequence>
<evidence type="ECO:0000313" key="6">
    <source>
        <dbReference type="EMBL" id="NJI01877.1"/>
    </source>
</evidence>
<evidence type="ECO:0000256" key="4">
    <source>
        <dbReference type="ARBA" id="ARBA00023163"/>
    </source>
</evidence>
<dbReference type="GO" id="GO:0000976">
    <property type="term" value="F:transcription cis-regulatory region binding"/>
    <property type="evidence" value="ECO:0007669"/>
    <property type="project" value="TreeGrafter"/>
</dbReference>
<evidence type="ECO:0000256" key="1">
    <source>
        <dbReference type="ARBA" id="ARBA00022491"/>
    </source>
</evidence>
<dbReference type="PANTHER" id="PTHR30146:SF95">
    <property type="entry name" value="RIBOSE OPERON REPRESSOR"/>
    <property type="match status" value="1"/>
</dbReference>
<dbReference type="Gene3D" id="1.10.260.40">
    <property type="entry name" value="lambda repressor-like DNA-binding domains"/>
    <property type="match status" value="1"/>
</dbReference>
<dbReference type="SMART" id="SM00354">
    <property type="entry name" value="HTH_LACI"/>
    <property type="match status" value="1"/>
</dbReference>
<dbReference type="InterPro" id="IPR046335">
    <property type="entry name" value="LacI/GalR-like_sensor"/>
</dbReference>
<dbReference type="GeneID" id="57692721"/>
<organism evidence="6 7">
    <name type="scientific">Staphylococcus agnetis</name>
    <dbReference type="NCBI Taxonomy" id="985762"/>
    <lineage>
        <taxon>Bacteria</taxon>
        <taxon>Bacillati</taxon>
        <taxon>Bacillota</taxon>
        <taxon>Bacilli</taxon>
        <taxon>Bacillales</taxon>
        <taxon>Staphylococcaceae</taxon>
        <taxon>Staphylococcus</taxon>
    </lineage>
</organism>
<protein>
    <submittedName>
        <fullName evidence="6">LacI family DNA-binding transcriptional regulator</fullName>
    </submittedName>
</protein>
<dbReference type="Pfam" id="PF00356">
    <property type="entry name" value="LacI"/>
    <property type="match status" value="1"/>
</dbReference>
<dbReference type="AlphaFoldDB" id="A0A2T4MH28"/>
<dbReference type="Proteomes" id="UP000646308">
    <property type="component" value="Unassembled WGS sequence"/>
</dbReference>
<keyword evidence="4" id="KW-0804">Transcription</keyword>
<evidence type="ECO:0000313" key="7">
    <source>
        <dbReference type="Proteomes" id="UP000646308"/>
    </source>
</evidence>
<dbReference type="SUPFAM" id="SSF47413">
    <property type="entry name" value="lambda repressor-like DNA-binding domains"/>
    <property type="match status" value="1"/>
</dbReference>
<dbReference type="RefSeq" id="WP_107368395.1">
    <property type="nucleotide sequence ID" value="NZ_CP031266.1"/>
</dbReference>
<dbReference type="InterPro" id="IPR028082">
    <property type="entry name" value="Peripla_BP_I"/>
</dbReference>
<dbReference type="Gene3D" id="3.40.50.2300">
    <property type="match status" value="2"/>
</dbReference>
<keyword evidence="2" id="KW-0805">Transcription regulation</keyword>
<evidence type="ECO:0000259" key="5">
    <source>
        <dbReference type="PROSITE" id="PS50932"/>
    </source>
</evidence>
<reference evidence="6" key="1">
    <citation type="submission" date="2019-11" db="EMBL/GenBank/DDBJ databases">
        <title>Whole genome comparisons of Staphylococcus agnetis isolates from cattle and chickens.</title>
        <authorList>
            <person name="Rhoads D."/>
            <person name="Shwani A."/>
            <person name="Adkins P."/>
            <person name="Calcutt M."/>
            <person name="Middleton J."/>
        </authorList>
    </citation>
    <scope>NUCLEOTIDE SEQUENCE</scope>
    <source>
        <strain evidence="6">1387</strain>
    </source>
</reference>
<keyword evidence="1" id="KW-0678">Repressor</keyword>
<dbReference type="EMBL" id="WMFL01000051">
    <property type="protein sequence ID" value="NJI01877.1"/>
    <property type="molecule type" value="Genomic_DNA"/>
</dbReference>
<evidence type="ECO:0000256" key="3">
    <source>
        <dbReference type="ARBA" id="ARBA00023125"/>
    </source>
</evidence>
<gene>
    <name evidence="6" type="ORF">GLV84_03260</name>
</gene>
<dbReference type="Pfam" id="PF13377">
    <property type="entry name" value="Peripla_BP_3"/>
    <property type="match status" value="1"/>
</dbReference>
<dbReference type="CDD" id="cd01392">
    <property type="entry name" value="HTH_LacI"/>
    <property type="match status" value="1"/>
</dbReference>
<proteinExistence type="predicted"/>
<dbReference type="PROSITE" id="PS50932">
    <property type="entry name" value="HTH_LACI_2"/>
    <property type="match status" value="1"/>
</dbReference>